<name>A0A1X9LFM3_9MICO</name>
<dbReference type="STRING" id="1619308.B5808_00830"/>
<sequence>MDAAEVERAEATLDRLRFPVCAITGPAEAVEAAGAVLDERLREYGYRRKEPENPTPSAHLYEQGGRGRSALAVAADALVTGGGSQFNLKLHVIVERTSPGELLFSVHGVDYTLRAPFDAEEAFGEALTAMTEAVPSVQRSAWFGASSLPSHLASSPAGFRALLGPAGAFWWS</sequence>
<organism evidence="1 2">
    <name type="scientific">Cnuibacter physcomitrellae</name>
    <dbReference type="NCBI Taxonomy" id="1619308"/>
    <lineage>
        <taxon>Bacteria</taxon>
        <taxon>Bacillati</taxon>
        <taxon>Actinomycetota</taxon>
        <taxon>Actinomycetes</taxon>
        <taxon>Micrococcales</taxon>
        <taxon>Microbacteriaceae</taxon>
        <taxon>Cnuibacter</taxon>
    </lineage>
</organism>
<accession>A0A1X9LFM3</accession>
<keyword evidence="2" id="KW-1185">Reference proteome</keyword>
<evidence type="ECO:0000313" key="1">
    <source>
        <dbReference type="EMBL" id="ARJ03937.1"/>
    </source>
</evidence>
<dbReference type="KEGG" id="cphy:B5808_00830"/>
<dbReference type="RefSeq" id="WP_085017749.1">
    <property type="nucleotide sequence ID" value="NZ_BMHD01000001.1"/>
</dbReference>
<gene>
    <name evidence="1" type="ORF">B5808_00830</name>
</gene>
<dbReference type="AlphaFoldDB" id="A0A1X9LFM3"/>
<proteinExistence type="predicted"/>
<dbReference type="Proteomes" id="UP000192775">
    <property type="component" value="Chromosome"/>
</dbReference>
<evidence type="ECO:0000313" key="2">
    <source>
        <dbReference type="Proteomes" id="UP000192775"/>
    </source>
</evidence>
<protein>
    <submittedName>
        <fullName evidence="1">Uncharacterized protein</fullName>
    </submittedName>
</protein>
<reference evidence="1 2" key="1">
    <citation type="submission" date="2017-04" db="EMBL/GenBank/DDBJ databases">
        <authorList>
            <person name="Afonso C.L."/>
            <person name="Miller P.J."/>
            <person name="Scott M.A."/>
            <person name="Spackman E."/>
            <person name="Goraichik I."/>
            <person name="Dimitrov K.M."/>
            <person name="Suarez D.L."/>
            <person name="Swayne D.E."/>
        </authorList>
    </citation>
    <scope>NUCLEOTIDE SEQUENCE [LARGE SCALE GENOMIC DNA]</scope>
    <source>
        <strain evidence="2">XA(T)</strain>
    </source>
</reference>
<dbReference type="EMBL" id="CP020715">
    <property type="protein sequence ID" value="ARJ03937.1"/>
    <property type="molecule type" value="Genomic_DNA"/>
</dbReference>